<proteinExistence type="predicted"/>
<protein>
    <recommendedName>
        <fullName evidence="3">Fcf2 pre-rRNA processing C-terminal domain-containing protein</fullName>
    </recommendedName>
</protein>
<dbReference type="PANTHER" id="PTHR21686:SF12">
    <property type="entry name" value="DEOXYNUCLEOTIDYLTRANSFERASE TERMINAL-INTERACTING PROTEIN 2"/>
    <property type="match status" value="1"/>
</dbReference>
<comment type="caution">
    <text evidence="4">The sequence shown here is derived from an EMBL/GenBank/DDBJ whole genome shotgun (WGS) entry which is preliminary data.</text>
</comment>
<dbReference type="GO" id="GO:0005730">
    <property type="term" value="C:nucleolus"/>
    <property type="evidence" value="ECO:0007669"/>
    <property type="project" value="UniProtKB-SubCell"/>
</dbReference>
<feature type="non-terminal residue" evidence="4">
    <location>
        <position position="100"/>
    </location>
</feature>
<reference evidence="4" key="1">
    <citation type="submission" date="2023-10" db="EMBL/GenBank/DDBJ databases">
        <title>Genome assembly of Pristionchus species.</title>
        <authorList>
            <person name="Yoshida K."/>
            <person name="Sommer R.J."/>
        </authorList>
    </citation>
    <scope>NUCLEOTIDE SEQUENCE</scope>
    <source>
        <strain evidence="4">RS5133</strain>
    </source>
</reference>
<evidence type="ECO:0000256" key="2">
    <source>
        <dbReference type="ARBA" id="ARBA00023242"/>
    </source>
</evidence>
<keyword evidence="5" id="KW-1185">Reference proteome</keyword>
<dbReference type="InterPro" id="IPR039883">
    <property type="entry name" value="Fcf2/DNTTIP2"/>
</dbReference>
<dbReference type="AlphaFoldDB" id="A0AAV5WG68"/>
<dbReference type="InterPro" id="IPR014810">
    <property type="entry name" value="Fcf2_C"/>
</dbReference>
<name>A0AAV5WG68_9BILA</name>
<accession>A0AAV5WG68</accession>
<gene>
    <name evidence="4" type="ORF">PFISCL1PPCAC_21011</name>
</gene>
<sequence length="100" mass="12068">VKVQREKTTGQSWFLMSSARITDECRADLELLSMRVTLDPKRFYRKNDRAVLPKYFQVSRVVEDKRDFYGIRLTKSGRKKNMLDEMMTMDRESFKRNQHK</sequence>
<evidence type="ECO:0000313" key="5">
    <source>
        <dbReference type="Proteomes" id="UP001432322"/>
    </source>
</evidence>
<dbReference type="EMBL" id="BTSY01000005">
    <property type="protein sequence ID" value="GMT29714.1"/>
    <property type="molecule type" value="Genomic_DNA"/>
</dbReference>
<dbReference type="GO" id="GO:0006396">
    <property type="term" value="P:RNA processing"/>
    <property type="evidence" value="ECO:0007669"/>
    <property type="project" value="TreeGrafter"/>
</dbReference>
<evidence type="ECO:0000256" key="1">
    <source>
        <dbReference type="ARBA" id="ARBA00004604"/>
    </source>
</evidence>
<dbReference type="Pfam" id="PF08698">
    <property type="entry name" value="Fcf2"/>
    <property type="match status" value="1"/>
</dbReference>
<evidence type="ECO:0000313" key="4">
    <source>
        <dbReference type="EMBL" id="GMT29714.1"/>
    </source>
</evidence>
<dbReference type="PANTHER" id="PTHR21686">
    <property type="entry name" value="DEOXYNUCLEOTIDYLTRANSFERASE TERMINAL-INTERACTING PROTEIN 2"/>
    <property type="match status" value="1"/>
</dbReference>
<comment type="subcellular location">
    <subcellularLocation>
        <location evidence="1">Nucleus</location>
        <location evidence="1">Nucleolus</location>
    </subcellularLocation>
</comment>
<dbReference type="Proteomes" id="UP001432322">
    <property type="component" value="Unassembled WGS sequence"/>
</dbReference>
<feature type="domain" description="Fcf2 pre-rRNA processing C-terminal" evidence="3">
    <location>
        <begin position="6"/>
        <end position="92"/>
    </location>
</feature>
<organism evidence="4 5">
    <name type="scientific">Pristionchus fissidentatus</name>
    <dbReference type="NCBI Taxonomy" id="1538716"/>
    <lineage>
        <taxon>Eukaryota</taxon>
        <taxon>Metazoa</taxon>
        <taxon>Ecdysozoa</taxon>
        <taxon>Nematoda</taxon>
        <taxon>Chromadorea</taxon>
        <taxon>Rhabditida</taxon>
        <taxon>Rhabditina</taxon>
        <taxon>Diplogasteromorpha</taxon>
        <taxon>Diplogasteroidea</taxon>
        <taxon>Neodiplogasteridae</taxon>
        <taxon>Pristionchus</taxon>
    </lineage>
</organism>
<dbReference type="GO" id="GO:0003723">
    <property type="term" value="F:RNA binding"/>
    <property type="evidence" value="ECO:0007669"/>
    <property type="project" value="TreeGrafter"/>
</dbReference>
<feature type="non-terminal residue" evidence="4">
    <location>
        <position position="1"/>
    </location>
</feature>
<evidence type="ECO:0000259" key="3">
    <source>
        <dbReference type="Pfam" id="PF08698"/>
    </source>
</evidence>
<keyword evidence="2" id="KW-0539">Nucleus</keyword>